<reference evidence="2 3" key="1">
    <citation type="submission" date="2018-12" db="EMBL/GenBank/DDBJ databases">
        <authorList>
            <consortium name="Pathogen Informatics"/>
        </authorList>
    </citation>
    <scope>NUCLEOTIDE SEQUENCE [LARGE SCALE GENOMIC DNA]</scope>
    <source>
        <strain evidence="2 3">NCTC10951</strain>
    </source>
</reference>
<protein>
    <submittedName>
        <fullName evidence="2">Uncharacterized protein</fullName>
    </submittedName>
</protein>
<dbReference type="KEGG" id="avc:NCTC10951_00483"/>
<evidence type="ECO:0000256" key="1">
    <source>
        <dbReference type="SAM" id="SignalP"/>
    </source>
</evidence>
<dbReference type="EMBL" id="LR134477">
    <property type="protein sequence ID" value="VEI14613.1"/>
    <property type="molecule type" value="Genomic_DNA"/>
</dbReference>
<name>A0A3S4Z062_ACTVI</name>
<dbReference type="AlphaFoldDB" id="A0A3S4Z062"/>
<proteinExistence type="predicted"/>
<feature type="chain" id="PRO_5018778852" evidence="1">
    <location>
        <begin position="18"/>
        <end position="79"/>
    </location>
</feature>
<evidence type="ECO:0000313" key="2">
    <source>
        <dbReference type="EMBL" id="VEI14613.1"/>
    </source>
</evidence>
<evidence type="ECO:0000313" key="3">
    <source>
        <dbReference type="Proteomes" id="UP000268658"/>
    </source>
</evidence>
<organism evidence="2 3">
    <name type="scientific">Actinomyces viscosus</name>
    <dbReference type="NCBI Taxonomy" id="1656"/>
    <lineage>
        <taxon>Bacteria</taxon>
        <taxon>Bacillati</taxon>
        <taxon>Actinomycetota</taxon>
        <taxon>Actinomycetes</taxon>
        <taxon>Actinomycetales</taxon>
        <taxon>Actinomycetaceae</taxon>
        <taxon>Actinomyces</taxon>
    </lineage>
</organism>
<feature type="signal peptide" evidence="1">
    <location>
        <begin position="1"/>
        <end position="17"/>
    </location>
</feature>
<sequence>MALPLLTVGAVAAPANAAPSPAADSDSITVEGRYNTAGAGCHGSDNADGCLSWGVRVPSAIAPNSSTTITIEADFAPGQ</sequence>
<keyword evidence="1" id="KW-0732">Signal</keyword>
<accession>A0A3S4Z062</accession>
<gene>
    <name evidence="2" type="ORF">NCTC10951_00483</name>
</gene>
<dbReference type="Proteomes" id="UP000268658">
    <property type="component" value="Chromosome"/>
</dbReference>